<proteinExistence type="inferred from homology"/>
<protein>
    <submittedName>
        <fullName evidence="3">Diadenosine tetraphosphatase</fullName>
    </submittedName>
</protein>
<evidence type="ECO:0000313" key="3">
    <source>
        <dbReference type="EMBL" id="AGC72695.1"/>
    </source>
</evidence>
<reference evidence="3" key="1">
    <citation type="submission" date="2012-09" db="EMBL/GenBank/DDBJ databases">
        <title>Metagenomic Characterization of a Microbial Community in Wastewater Detects High Levels of Antibiotic Resistance.</title>
        <authorList>
            <person name="Abrams M."/>
            <person name="Caldwell A."/>
            <person name="Vandaei E."/>
            <person name="Lee W."/>
            <person name="Perrott J."/>
            <person name="Khan S.Y."/>
            <person name="Ta J."/>
            <person name="Romero D."/>
            <person name="Nguyen V."/>
            <person name="Pourmand N."/>
            <person name="Ouverney C.C."/>
        </authorList>
    </citation>
    <scope>NUCLEOTIDE SEQUENCE</scope>
</reference>
<dbReference type="PANTHER" id="PTHR42850">
    <property type="entry name" value="METALLOPHOSPHOESTERASE"/>
    <property type="match status" value="1"/>
</dbReference>
<dbReference type="SUPFAM" id="SSF56300">
    <property type="entry name" value="Metallo-dependent phosphatases"/>
    <property type="match status" value="1"/>
</dbReference>
<dbReference type="CDD" id="cd00838">
    <property type="entry name" value="MPP_superfamily"/>
    <property type="match status" value="1"/>
</dbReference>
<dbReference type="PIRSF" id="PIRSF000883">
    <property type="entry name" value="Pesterase_MJ0912"/>
    <property type="match status" value="1"/>
</dbReference>
<dbReference type="EMBL" id="JX649910">
    <property type="protein sequence ID" value="AGC72695.1"/>
    <property type="molecule type" value="Genomic_DNA"/>
</dbReference>
<evidence type="ECO:0000256" key="1">
    <source>
        <dbReference type="ARBA" id="ARBA00008950"/>
    </source>
</evidence>
<dbReference type="Pfam" id="PF12850">
    <property type="entry name" value="Metallophos_2"/>
    <property type="match status" value="1"/>
</dbReference>
<dbReference type="GO" id="GO:0016791">
    <property type="term" value="F:phosphatase activity"/>
    <property type="evidence" value="ECO:0007669"/>
    <property type="project" value="TreeGrafter"/>
</dbReference>
<accession>L7W238</accession>
<dbReference type="Gene3D" id="3.60.21.10">
    <property type="match status" value="1"/>
</dbReference>
<sequence length="253" mass="28570">MRIALISDIHGNFVSFEAVVADIERQRVNEIIFLGDAATLGPQPHEVLQLLKQLGCPCIVGNHETYLFKPSLGQAYMGGTQWFSDILTWCRARLTPKDYQFMRTFQPMLKVKLEGDNTLICFHGSPRRHTDNIFATTPNEEVNEMLAGRRATVMAGGHTHVQMLRQHMGVLIVNAGSVGLPFEQMPFTERGPRVMPWAEYSIITSENSTISVELRRIPVDMKAIKQAGIDARMPETSDWLRNWISITEMLSKA</sequence>
<dbReference type="InterPro" id="IPR011152">
    <property type="entry name" value="Pesterase_MJ0912"/>
</dbReference>
<dbReference type="AlphaFoldDB" id="L7W238"/>
<dbReference type="InterPro" id="IPR029052">
    <property type="entry name" value="Metallo-depent_PP-like"/>
</dbReference>
<dbReference type="InterPro" id="IPR050126">
    <property type="entry name" value="Ap4A_hydrolase"/>
</dbReference>
<dbReference type="GO" id="GO:0005737">
    <property type="term" value="C:cytoplasm"/>
    <property type="evidence" value="ECO:0007669"/>
    <property type="project" value="TreeGrafter"/>
</dbReference>
<name>L7W238_9BACT</name>
<dbReference type="PANTHER" id="PTHR42850:SF2">
    <property type="entry name" value="BLL5683 PROTEIN"/>
    <property type="match status" value="1"/>
</dbReference>
<comment type="similarity">
    <text evidence="1">Belongs to the metallophosphoesterase superfamily. YfcE family.</text>
</comment>
<feature type="domain" description="Calcineurin-like phosphoesterase" evidence="2">
    <location>
        <begin position="1"/>
        <end position="186"/>
    </location>
</feature>
<organism evidence="3">
    <name type="scientific">uncultured bacterium A1Q1_fos_2111</name>
    <dbReference type="NCBI Taxonomy" id="1256563"/>
    <lineage>
        <taxon>Bacteria</taxon>
        <taxon>environmental samples</taxon>
    </lineage>
</organism>
<dbReference type="InterPro" id="IPR024654">
    <property type="entry name" value="Calcineurin-like_PHP_lpxH"/>
</dbReference>
<evidence type="ECO:0000259" key="2">
    <source>
        <dbReference type="Pfam" id="PF12850"/>
    </source>
</evidence>